<sequence>MPDKKTIEKARKDKREGKSASTQAGEFVHEEIDKVRQGKHGARSTKQAIAIGLSEARRAGVDLPPPKKGDVKETTRKSAKYAYEAGQGERKPKRQPKVSKAVSKVLEDEPKSTVSRKALSRQTKSAASSRTAAERSAAARKAAQTKGAAGRSAAARKAARTRAERG</sequence>
<name>A0A090DLT9_MESPL</name>
<organism evidence="2 4">
    <name type="scientific">Mesorhizobium plurifarium</name>
    <dbReference type="NCBI Taxonomy" id="69974"/>
    <lineage>
        <taxon>Bacteria</taxon>
        <taxon>Pseudomonadati</taxon>
        <taxon>Pseudomonadota</taxon>
        <taxon>Alphaproteobacteria</taxon>
        <taxon>Hyphomicrobiales</taxon>
        <taxon>Phyllobacteriaceae</taxon>
        <taxon>Mesorhizobium</taxon>
    </lineage>
</organism>
<protein>
    <submittedName>
        <fullName evidence="2">Putative transcription elongation factor</fullName>
    </submittedName>
</protein>
<evidence type="ECO:0000313" key="5">
    <source>
        <dbReference type="Proteomes" id="UP000046122"/>
    </source>
</evidence>
<dbReference type="AlphaFoldDB" id="A0A090DLT9"/>
<evidence type="ECO:0000256" key="1">
    <source>
        <dbReference type="SAM" id="MobiDB-lite"/>
    </source>
</evidence>
<keyword evidence="2" id="KW-0251">Elongation factor</keyword>
<reference evidence="4" key="2">
    <citation type="submission" date="2014-08" db="EMBL/GenBank/DDBJ databases">
        <authorList>
            <person name="Moulin L."/>
        </authorList>
    </citation>
    <scope>NUCLEOTIDE SEQUENCE [LARGE SCALE GENOMIC DNA]</scope>
</reference>
<evidence type="ECO:0000313" key="2">
    <source>
        <dbReference type="EMBL" id="CDX14984.1"/>
    </source>
</evidence>
<keyword evidence="4" id="KW-1185">Reference proteome</keyword>
<dbReference type="Pfam" id="PF20106">
    <property type="entry name" value="DUF6496"/>
    <property type="match status" value="1"/>
</dbReference>
<dbReference type="InterPro" id="IPR045468">
    <property type="entry name" value="DUF6496"/>
</dbReference>
<dbReference type="STRING" id="69974.MPLDJ20_40187"/>
<evidence type="ECO:0000313" key="4">
    <source>
        <dbReference type="Proteomes" id="UP000045285"/>
    </source>
</evidence>
<evidence type="ECO:0000313" key="3">
    <source>
        <dbReference type="EMBL" id="CDX50141.1"/>
    </source>
</evidence>
<feature type="region of interest" description="Disordered" evidence="1">
    <location>
        <begin position="1"/>
        <end position="166"/>
    </location>
</feature>
<keyword evidence="2" id="KW-0648">Protein biosynthesis</keyword>
<reference evidence="2 5" key="1">
    <citation type="submission" date="2014-08" db="EMBL/GenBank/DDBJ databases">
        <authorList>
            <person name="Moulin Lionel"/>
        </authorList>
    </citation>
    <scope>NUCLEOTIDE SEQUENCE [LARGE SCALE GENOMIC DNA]</scope>
</reference>
<feature type="compositionally biased region" description="Basic and acidic residues" evidence="1">
    <location>
        <begin position="27"/>
        <end position="36"/>
    </location>
</feature>
<feature type="compositionally biased region" description="Basic and acidic residues" evidence="1">
    <location>
        <begin position="1"/>
        <end position="18"/>
    </location>
</feature>
<proteinExistence type="predicted"/>
<dbReference type="EMBL" id="CCNE01000004">
    <property type="protein sequence ID" value="CDX50141.1"/>
    <property type="molecule type" value="Genomic_DNA"/>
</dbReference>
<dbReference type="EMBL" id="CCMZ01000009">
    <property type="protein sequence ID" value="CDX14984.1"/>
    <property type="molecule type" value="Genomic_DNA"/>
</dbReference>
<dbReference type="GO" id="GO:0003746">
    <property type="term" value="F:translation elongation factor activity"/>
    <property type="evidence" value="ECO:0007669"/>
    <property type="project" value="UniProtKB-KW"/>
</dbReference>
<dbReference type="Proteomes" id="UP000045285">
    <property type="component" value="Unassembled WGS sequence"/>
</dbReference>
<accession>A0A090DLT9</accession>
<feature type="compositionally biased region" description="Low complexity" evidence="1">
    <location>
        <begin position="120"/>
        <end position="156"/>
    </location>
</feature>
<gene>
    <name evidence="2" type="ORF">MPL3356_170039</name>
    <name evidence="3" type="ORF">MPL3365_120035</name>
</gene>
<dbReference type="Proteomes" id="UP000046122">
    <property type="component" value="Unassembled WGS sequence"/>
</dbReference>
<feature type="compositionally biased region" description="Basic and acidic residues" evidence="1">
    <location>
        <begin position="55"/>
        <end position="76"/>
    </location>
</feature>